<organism evidence="3 4">
    <name type="scientific">Spirodela intermedia</name>
    <name type="common">Intermediate duckweed</name>
    <dbReference type="NCBI Taxonomy" id="51605"/>
    <lineage>
        <taxon>Eukaryota</taxon>
        <taxon>Viridiplantae</taxon>
        <taxon>Streptophyta</taxon>
        <taxon>Embryophyta</taxon>
        <taxon>Tracheophyta</taxon>
        <taxon>Spermatophyta</taxon>
        <taxon>Magnoliopsida</taxon>
        <taxon>Liliopsida</taxon>
        <taxon>Araceae</taxon>
        <taxon>Lemnoideae</taxon>
        <taxon>Spirodela</taxon>
    </lineage>
</organism>
<proteinExistence type="predicted"/>
<dbReference type="GO" id="GO:0003824">
    <property type="term" value="F:catalytic activity"/>
    <property type="evidence" value="ECO:0007669"/>
    <property type="project" value="InterPro"/>
</dbReference>
<dbReference type="Gene3D" id="3.40.50.1580">
    <property type="entry name" value="Nucleoside phosphorylase domain"/>
    <property type="match status" value="1"/>
</dbReference>
<gene>
    <name evidence="3" type="ORF">SI8410_13017273</name>
</gene>
<dbReference type="Proteomes" id="UP000663760">
    <property type="component" value="Chromosome 13"/>
</dbReference>
<sequence length="354" mass="38764">MPVGRTSPVLAILLVLLIGFADGSLEFPRYRRHIRLLVDRVNEFSGPFVGLVMAYRTEAASLESSGEFVPARDVPWIDLYGRRFHVGTICRVPVIWVMSGERRLNAGITVQILLDHFDIWGIVHYGIAGGADDSLSFGDVSIPRFVAFTGSWTWKRFKSADEEESKEELALMKIGAFNIPEKGKNLLSSLEFKPEEFFAVGEEMKKVFWLETFPPWFQLAQKLQDLELDQCVNATYCLPSPPRVVAGLRASTADIFVDNAAYRRFLSEKFNVSTVDEESAAVIMAAMSPGTPAIAIRGVSDMAGGGTAWPSTALNSFASANAFKAAVKFIELIGSCGRIVGGAAGSVEHEDARA</sequence>
<evidence type="ECO:0000313" key="3">
    <source>
        <dbReference type="EMBL" id="CAA7406595.1"/>
    </source>
</evidence>
<reference evidence="3" key="1">
    <citation type="submission" date="2020-02" db="EMBL/GenBank/DDBJ databases">
        <authorList>
            <person name="Scholz U."/>
            <person name="Mascher M."/>
            <person name="Fiebig A."/>
        </authorList>
    </citation>
    <scope>NUCLEOTIDE SEQUENCE</scope>
</reference>
<protein>
    <recommendedName>
        <fullName evidence="2">Nucleoside phosphorylase domain-containing protein</fullName>
    </recommendedName>
</protein>
<dbReference type="PANTHER" id="PTHR21234">
    <property type="entry name" value="PURINE NUCLEOSIDE PHOSPHORYLASE"/>
    <property type="match status" value="1"/>
</dbReference>
<evidence type="ECO:0000313" key="4">
    <source>
        <dbReference type="Proteomes" id="UP000663760"/>
    </source>
</evidence>
<keyword evidence="4" id="KW-1185">Reference proteome</keyword>
<dbReference type="Pfam" id="PF01048">
    <property type="entry name" value="PNP_UDP_1"/>
    <property type="match status" value="1"/>
</dbReference>
<dbReference type="GO" id="GO:0009116">
    <property type="term" value="P:nucleoside metabolic process"/>
    <property type="evidence" value="ECO:0007669"/>
    <property type="project" value="InterPro"/>
</dbReference>
<dbReference type="CDD" id="cd09008">
    <property type="entry name" value="MTAN"/>
    <property type="match status" value="1"/>
</dbReference>
<dbReference type="OrthoDB" id="1916878at2759"/>
<evidence type="ECO:0000259" key="2">
    <source>
        <dbReference type="Pfam" id="PF01048"/>
    </source>
</evidence>
<feature type="domain" description="Nucleoside phosphorylase" evidence="2">
    <location>
        <begin position="53"/>
        <end position="315"/>
    </location>
</feature>
<feature type="chain" id="PRO_5029605542" description="Nucleoside phosphorylase domain-containing protein" evidence="1">
    <location>
        <begin position="24"/>
        <end position="354"/>
    </location>
</feature>
<keyword evidence="1" id="KW-0732">Signal</keyword>
<dbReference type="EMBL" id="LR746276">
    <property type="protein sequence ID" value="CAA7406595.1"/>
    <property type="molecule type" value="Genomic_DNA"/>
</dbReference>
<accession>A0A7I8LBF6</accession>
<feature type="signal peptide" evidence="1">
    <location>
        <begin position="1"/>
        <end position="23"/>
    </location>
</feature>
<name>A0A7I8LBF6_SPIIN</name>
<dbReference type="InterPro" id="IPR035994">
    <property type="entry name" value="Nucleoside_phosphorylase_sf"/>
</dbReference>
<dbReference type="AlphaFoldDB" id="A0A7I8LBF6"/>
<evidence type="ECO:0000256" key="1">
    <source>
        <dbReference type="SAM" id="SignalP"/>
    </source>
</evidence>
<dbReference type="InterPro" id="IPR000845">
    <property type="entry name" value="Nucleoside_phosphorylase_d"/>
</dbReference>
<dbReference type="PANTHER" id="PTHR21234:SF43">
    <property type="entry name" value="OS06G0112100 PROTEIN"/>
    <property type="match status" value="1"/>
</dbReference>
<dbReference type="SUPFAM" id="SSF53167">
    <property type="entry name" value="Purine and uridine phosphorylases"/>
    <property type="match status" value="1"/>
</dbReference>